<feature type="domain" description="K Homology" evidence="3">
    <location>
        <begin position="70"/>
        <end position="227"/>
    </location>
</feature>
<evidence type="ECO:0000313" key="4">
    <source>
        <dbReference type="EMBL" id="KAL3803538.1"/>
    </source>
</evidence>
<feature type="region of interest" description="Disordered" evidence="2">
    <location>
        <begin position="178"/>
        <end position="203"/>
    </location>
</feature>
<feature type="compositionally biased region" description="Low complexity" evidence="2">
    <location>
        <begin position="406"/>
        <end position="415"/>
    </location>
</feature>
<feature type="region of interest" description="Disordered" evidence="2">
    <location>
        <begin position="490"/>
        <end position="539"/>
    </location>
</feature>
<feature type="compositionally biased region" description="Low complexity" evidence="2">
    <location>
        <begin position="20"/>
        <end position="38"/>
    </location>
</feature>
<feature type="region of interest" description="Disordered" evidence="2">
    <location>
        <begin position="123"/>
        <end position="162"/>
    </location>
</feature>
<reference evidence="4 5" key="1">
    <citation type="journal article" date="2020" name="G3 (Bethesda)">
        <title>Improved Reference Genome for Cyclotella cryptica CCMP332, a Model for Cell Wall Morphogenesis, Salinity Adaptation, and Lipid Production in Diatoms (Bacillariophyta).</title>
        <authorList>
            <person name="Roberts W.R."/>
            <person name="Downey K.M."/>
            <person name="Ruck E.C."/>
            <person name="Traller J.C."/>
            <person name="Alverson A.J."/>
        </authorList>
    </citation>
    <scope>NUCLEOTIDE SEQUENCE [LARGE SCALE GENOMIC DNA]</scope>
    <source>
        <strain evidence="4 5">CCMP332</strain>
    </source>
</reference>
<dbReference type="SMART" id="SM00322">
    <property type="entry name" value="KH"/>
    <property type="match status" value="2"/>
</dbReference>
<name>A0ABD3QSX8_9STRA</name>
<evidence type="ECO:0000313" key="5">
    <source>
        <dbReference type="Proteomes" id="UP001516023"/>
    </source>
</evidence>
<feature type="region of interest" description="Disordered" evidence="2">
    <location>
        <begin position="587"/>
        <end position="636"/>
    </location>
</feature>
<feature type="region of interest" description="Disordered" evidence="2">
    <location>
        <begin position="333"/>
        <end position="354"/>
    </location>
</feature>
<accession>A0ABD3QSX8</accession>
<dbReference type="GO" id="GO:0003723">
    <property type="term" value="F:RNA binding"/>
    <property type="evidence" value="ECO:0007669"/>
    <property type="project" value="UniProtKB-UniRule"/>
</dbReference>
<feature type="compositionally biased region" description="Polar residues" evidence="2">
    <location>
        <begin position="39"/>
        <end position="53"/>
    </location>
</feature>
<dbReference type="Gene3D" id="3.30.1370.10">
    <property type="entry name" value="K Homology domain, type 1"/>
    <property type="match status" value="2"/>
</dbReference>
<dbReference type="Proteomes" id="UP001516023">
    <property type="component" value="Unassembled WGS sequence"/>
</dbReference>
<dbReference type="AlphaFoldDB" id="A0ABD3QSX8"/>
<keyword evidence="5" id="KW-1185">Reference proteome</keyword>
<feature type="domain" description="K Homology" evidence="3">
    <location>
        <begin position="232"/>
        <end position="379"/>
    </location>
</feature>
<dbReference type="InterPro" id="IPR004087">
    <property type="entry name" value="KH_dom"/>
</dbReference>
<evidence type="ECO:0000259" key="3">
    <source>
        <dbReference type="SMART" id="SM00322"/>
    </source>
</evidence>
<feature type="compositionally biased region" description="Polar residues" evidence="2">
    <location>
        <begin position="1"/>
        <end position="10"/>
    </location>
</feature>
<comment type="caution">
    <text evidence="4">The sequence shown here is derived from an EMBL/GenBank/DDBJ whole genome shotgun (WGS) entry which is preliminary data.</text>
</comment>
<dbReference type="SUPFAM" id="SSF54791">
    <property type="entry name" value="Eukaryotic type KH-domain (KH-domain type I)"/>
    <property type="match status" value="1"/>
</dbReference>
<evidence type="ECO:0000256" key="1">
    <source>
        <dbReference type="PROSITE-ProRule" id="PRU00117"/>
    </source>
</evidence>
<feature type="compositionally biased region" description="Basic residues" evidence="2">
    <location>
        <begin position="620"/>
        <end position="636"/>
    </location>
</feature>
<feature type="region of interest" description="Disordered" evidence="2">
    <location>
        <begin position="1"/>
        <end position="53"/>
    </location>
</feature>
<organism evidence="4 5">
    <name type="scientific">Cyclotella cryptica</name>
    <dbReference type="NCBI Taxonomy" id="29204"/>
    <lineage>
        <taxon>Eukaryota</taxon>
        <taxon>Sar</taxon>
        <taxon>Stramenopiles</taxon>
        <taxon>Ochrophyta</taxon>
        <taxon>Bacillariophyta</taxon>
        <taxon>Coscinodiscophyceae</taxon>
        <taxon>Thalassiosirophycidae</taxon>
        <taxon>Stephanodiscales</taxon>
        <taxon>Stephanodiscaceae</taxon>
        <taxon>Cyclotella</taxon>
    </lineage>
</organism>
<keyword evidence="1" id="KW-0694">RNA-binding</keyword>
<proteinExistence type="predicted"/>
<dbReference type="InterPro" id="IPR036612">
    <property type="entry name" value="KH_dom_type_1_sf"/>
</dbReference>
<feature type="compositionally biased region" description="Basic and acidic residues" evidence="2">
    <location>
        <begin position="180"/>
        <end position="191"/>
    </location>
</feature>
<gene>
    <name evidence="4" type="ORF">HJC23_014086</name>
</gene>
<feature type="compositionally biased region" description="Acidic residues" evidence="2">
    <location>
        <begin position="517"/>
        <end position="539"/>
    </location>
</feature>
<feature type="compositionally biased region" description="Low complexity" evidence="2">
    <location>
        <begin position="334"/>
        <end position="354"/>
    </location>
</feature>
<sequence length="636" mass="68476">MPAQPNYSSYHHSKYPPPTTNNSSINNTNNNPTGRTSPQHANINIHPPSTTPESLALSHLRLPSISHPQQQCQASIYVPSYTVGAVIGRGGRTILNVQREAMRRSLGHAGSVRISVLGGNAVGSGGGGGEDNGGEFVPPSSTATTTATTTTSHKNPSSPWNYHEYYHSVQTNAVTAFEGDDNHDAPERRNDDDNDDDNDDHYYTPIIIRGDPVGCFAALRQLLPLVDHAHDPHIIFEVPIHRSKHGLLLGVRGLVLASLSAMFHVRIRIPPNGTGGGENHGYWQPPQQQQQQPLQQLHAVYGSNAGGNDIGSTMLFPEANVVHHNTISNDVVVPASSSTPLSSSSHSPPSTTTPPNVIQLEGEIDNVEQCLVKMLSIVAGEPYFPTGVIVHCGTVDKDGTNEYNITNNNNNNSNTVADYSRTGSSHSKESTTTTTTTHPGESNMKAVAVLTATQHNNNNNISQNKFRSIQRKTNTLIRRKKGRFRFNGVEYGGRTEGSDPAAVDEGEGESAALVMNDNDDVEEEEEEEEEREEDADDDALATAGGKIIPISFVVSGKVENVKAAVQQLEKLLGLEPYSTVISLREVPFKGNGGGEENSPTSKSNDGGSGGGGASVENEKKKRNQRNKAKRKPMKNQ</sequence>
<protein>
    <recommendedName>
        <fullName evidence="3">K Homology domain-containing protein</fullName>
    </recommendedName>
</protein>
<evidence type="ECO:0000256" key="2">
    <source>
        <dbReference type="SAM" id="MobiDB-lite"/>
    </source>
</evidence>
<feature type="region of interest" description="Disordered" evidence="2">
    <location>
        <begin position="406"/>
        <end position="440"/>
    </location>
</feature>
<feature type="compositionally biased region" description="Low complexity" evidence="2">
    <location>
        <begin position="140"/>
        <end position="152"/>
    </location>
</feature>
<dbReference type="PROSITE" id="PS50084">
    <property type="entry name" value="KH_TYPE_1"/>
    <property type="match status" value="1"/>
</dbReference>
<dbReference type="EMBL" id="JABMIG020000013">
    <property type="protein sequence ID" value="KAL3803538.1"/>
    <property type="molecule type" value="Genomic_DNA"/>
</dbReference>